<evidence type="ECO:0000313" key="3">
    <source>
        <dbReference type="Proteomes" id="UP001626550"/>
    </source>
</evidence>
<feature type="compositionally biased region" description="Polar residues" evidence="1">
    <location>
        <begin position="193"/>
        <end position="208"/>
    </location>
</feature>
<keyword evidence="3" id="KW-1185">Reference proteome</keyword>
<dbReference type="EMBL" id="JBJKFK010002262">
    <property type="protein sequence ID" value="KAL3311381.1"/>
    <property type="molecule type" value="Genomic_DNA"/>
</dbReference>
<accession>A0ABD2PY46</accession>
<organism evidence="2 3">
    <name type="scientific">Cichlidogyrus casuarinus</name>
    <dbReference type="NCBI Taxonomy" id="1844966"/>
    <lineage>
        <taxon>Eukaryota</taxon>
        <taxon>Metazoa</taxon>
        <taxon>Spiralia</taxon>
        <taxon>Lophotrochozoa</taxon>
        <taxon>Platyhelminthes</taxon>
        <taxon>Monogenea</taxon>
        <taxon>Monopisthocotylea</taxon>
        <taxon>Dactylogyridea</taxon>
        <taxon>Ancyrocephalidae</taxon>
        <taxon>Cichlidogyrus</taxon>
    </lineage>
</organism>
<evidence type="ECO:0000256" key="1">
    <source>
        <dbReference type="SAM" id="MobiDB-lite"/>
    </source>
</evidence>
<feature type="compositionally biased region" description="Basic and acidic residues" evidence="1">
    <location>
        <begin position="240"/>
        <end position="249"/>
    </location>
</feature>
<dbReference type="AlphaFoldDB" id="A0ABD2PY46"/>
<feature type="compositionally biased region" description="Polar residues" evidence="1">
    <location>
        <begin position="153"/>
        <end position="165"/>
    </location>
</feature>
<feature type="compositionally biased region" description="Polar residues" evidence="1">
    <location>
        <begin position="51"/>
        <end position="70"/>
    </location>
</feature>
<gene>
    <name evidence="2" type="ORF">Ciccas_010039</name>
</gene>
<proteinExistence type="predicted"/>
<dbReference type="Proteomes" id="UP001626550">
    <property type="component" value="Unassembled WGS sequence"/>
</dbReference>
<feature type="region of interest" description="Disordered" evidence="1">
    <location>
        <begin position="221"/>
        <end position="250"/>
    </location>
</feature>
<sequence length="377" mass="40544">MLVQNRILPPKDQKQAKCRRSSTIIRDKLSHLRQFVVAGSGSGTSPISPSEKSLSPAQSLGGSTPASPVSLTDVDKGELTTCSVETEDVAFFGSDTAEEKTEEKKEDMSKIETESTCTNGNHVTKRRAPPPPVSQEEEEIEKSVDLPVPEQHTAVTTITSMSISEPPSRRLSKKKRAPKEPYGCNSDSDKTSENNSGLETPSTTSSGWKFSLREKIGVAFNALTSSSPSTPNTPLSGPKTSKDDWKTTEGEDGEAMYNLPLSALTLLGEEPVARPEKEVEAGSVVGNGYNFGGSSRKTSITSSNILRMQQQIMEQQMPKRRGEKVAVMTTVSQSSTANFSSSASSKGIPIQVVTKISGKQNFNGSANSSAKKFWKFG</sequence>
<feature type="region of interest" description="Disordered" evidence="1">
    <location>
        <begin position="1"/>
        <end position="21"/>
    </location>
</feature>
<feature type="compositionally biased region" description="Basic and acidic residues" evidence="1">
    <location>
        <begin position="97"/>
        <end position="113"/>
    </location>
</feature>
<comment type="caution">
    <text evidence="2">The sequence shown here is derived from an EMBL/GenBank/DDBJ whole genome shotgun (WGS) entry which is preliminary data.</text>
</comment>
<feature type="compositionally biased region" description="Low complexity" evidence="1">
    <location>
        <begin position="223"/>
        <end position="236"/>
    </location>
</feature>
<reference evidence="2 3" key="1">
    <citation type="submission" date="2024-11" db="EMBL/GenBank/DDBJ databases">
        <title>Adaptive evolution of stress response genes in parasites aligns with host niche diversity.</title>
        <authorList>
            <person name="Hahn C."/>
            <person name="Resl P."/>
        </authorList>
    </citation>
    <scope>NUCLEOTIDE SEQUENCE [LARGE SCALE GENOMIC DNA]</scope>
    <source>
        <strain evidence="2">EGGRZ-B1_66</strain>
        <tissue evidence="2">Body</tissue>
    </source>
</reference>
<protein>
    <submittedName>
        <fullName evidence="2">Uncharacterized protein</fullName>
    </submittedName>
</protein>
<feature type="region of interest" description="Disordered" evidence="1">
    <location>
        <begin position="89"/>
        <end position="209"/>
    </location>
</feature>
<evidence type="ECO:0000313" key="2">
    <source>
        <dbReference type="EMBL" id="KAL3311381.1"/>
    </source>
</evidence>
<name>A0ABD2PY46_9PLAT</name>
<feature type="region of interest" description="Disordered" evidence="1">
    <location>
        <begin position="36"/>
        <end position="75"/>
    </location>
</feature>